<protein>
    <recommendedName>
        <fullName evidence="2">aminomethyltransferase</fullName>
        <ecNumber evidence="2">2.1.2.10</ecNumber>
    </recommendedName>
    <alternativeName>
        <fullName evidence="5">Glycine cleavage system T protein</fullName>
    </alternativeName>
</protein>
<dbReference type="NCBIfam" id="NF010093">
    <property type="entry name" value="PRK13579.1"/>
    <property type="match status" value="1"/>
</dbReference>
<dbReference type="RefSeq" id="WP_188862408.1">
    <property type="nucleotide sequence ID" value="NZ_BMLT01000012.1"/>
</dbReference>
<sequence length="376" mass="40551">MAEQQTGDLLKTPLYDLHLELGAKMVPFAGYEMPVQYPLGVKKEHLQTREQAGLFDVSHMGQVLLTGEGAAAMLESLVPVDIIDLPAGKQRYALFTNNEGGILDDLMVTNYGDCLYVVVNAACKAQDIAHMRAHLTDGVELTELNDRALVALQGPKAAEALSRLAPEVAEMVFMDSRRMKIDGVDCFVSRSGYTGEDGFEISIPSSDAVRLTRLMLDQPEVEAIGLGARDSLRLESGLCLYGHDIDTTTTPIEASLIWAISKSRRADGARAGGFPGAEIVLGQIASKDCARKRVGLIGEGRAPVREGTELFDADGNNIGRVTSGTFGPSASASIAMGYVATAFSPLETVVYAEVRGKKLPMTVSRMPFVEQRYYRG</sequence>
<reference evidence="10 11" key="1">
    <citation type="journal article" date="2014" name="Int. J. Syst. Evol. Microbiol.">
        <title>Complete genome sequence of Corynebacterium casei LMG S-19264T (=DSM 44701T), isolated from a smear-ripened cheese.</title>
        <authorList>
            <consortium name="US DOE Joint Genome Institute (JGI-PGF)"/>
            <person name="Walter F."/>
            <person name="Albersmeier A."/>
            <person name="Kalinowski J."/>
            <person name="Ruckert C."/>
        </authorList>
    </citation>
    <scope>NUCLEOTIDE SEQUENCE [LARGE SCALE GENOMIC DNA]</scope>
    <source>
        <strain evidence="10 11">CGMCC 1.7286</strain>
    </source>
</reference>
<dbReference type="Pfam" id="PF01571">
    <property type="entry name" value="GCV_T"/>
    <property type="match status" value="1"/>
</dbReference>
<dbReference type="Proteomes" id="UP000599578">
    <property type="component" value="Unassembled WGS sequence"/>
</dbReference>
<dbReference type="InterPro" id="IPR013977">
    <property type="entry name" value="GcvT_C"/>
</dbReference>
<evidence type="ECO:0000256" key="2">
    <source>
        <dbReference type="ARBA" id="ARBA00012616"/>
    </source>
</evidence>
<keyword evidence="4" id="KW-0808">Transferase</keyword>
<dbReference type="InterPro" id="IPR029043">
    <property type="entry name" value="GcvT/YgfZ_C"/>
</dbReference>
<evidence type="ECO:0000256" key="4">
    <source>
        <dbReference type="ARBA" id="ARBA00022679"/>
    </source>
</evidence>
<dbReference type="NCBIfam" id="TIGR00528">
    <property type="entry name" value="gcvT"/>
    <property type="match status" value="1"/>
</dbReference>
<feature type="domain" description="Aminomethyltransferase C-terminal" evidence="9">
    <location>
        <begin position="291"/>
        <end position="369"/>
    </location>
</feature>
<gene>
    <name evidence="10" type="ORF">GCM10011348_40090</name>
</gene>
<evidence type="ECO:0000259" key="8">
    <source>
        <dbReference type="Pfam" id="PF01571"/>
    </source>
</evidence>
<name>A0A918DXP9_9GAMM</name>
<dbReference type="Gene3D" id="3.30.70.1400">
    <property type="entry name" value="Aminomethyltransferase beta-barrel domains"/>
    <property type="match status" value="1"/>
</dbReference>
<evidence type="ECO:0000256" key="6">
    <source>
        <dbReference type="ARBA" id="ARBA00047665"/>
    </source>
</evidence>
<dbReference type="InterPro" id="IPR027266">
    <property type="entry name" value="TrmE/GcvT-like"/>
</dbReference>
<dbReference type="PANTHER" id="PTHR43757">
    <property type="entry name" value="AMINOMETHYLTRANSFERASE"/>
    <property type="match status" value="1"/>
</dbReference>
<dbReference type="SUPFAM" id="SSF103025">
    <property type="entry name" value="Folate-binding domain"/>
    <property type="match status" value="1"/>
</dbReference>
<dbReference type="GO" id="GO:0005960">
    <property type="term" value="C:glycine cleavage complex"/>
    <property type="evidence" value="ECO:0007669"/>
    <property type="project" value="InterPro"/>
</dbReference>
<dbReference type="PANTHER" id="PTHR43757:SF2">
    <property type="entry name" value="AMINOMETHYLTRANSFERASE, MITOCHONDRIAL"/>
    <property type="match status" value="1"/>
</dbReference>
<evidence type="ECO:0000313" key="10">
    <source>
        <dbReference type="EMBL" id="GGO87277.1"/>
    </source>
</evidence>
<comment type="caution">
    <text evidence="10">The sequence shown here is derived from an EMBL/GenBank/DDBJ whole genome shotgun (WGS) entry which is preliminary data.</text>
</comment>
<keyword evidence="3" id="KW-0032">Aminotransferase</keyword>
<evidence type="ECO:0000256" key="7">
    <source>
        <dbReference type="PIRSR" id="PIRSR006487-1"/>
    </source>
</evidence>
<dbReference type="FunFam" id="3.30.70.1400:FF:000001">
    <property type="entry name" value="Aminomethyltransferase"/>
    <property type="match status" value="1"/>
</dbReference>
<dbReference type="PIRSF" id="PIRSF006487">
    <property type="entry name" value="GcvT"/>
    <property type="match status" value="1"/>
</dbReference>
<evidence type="ECO:0000259" key="9">
    <source>
        <dbReference type="Pfam" id="PF08669"/>
    </source>
</evidence>
<dbReference type="EC" id="2.1.2.10" evidence="2"/>
<dbReference type="Pfam" id="PF08669">
    <property type="entry name" value="GCV_T_C"/>
    <property type="match status" value="1"/>
</dbReference>
<dbReference type="Gene3D" id="3.30.1360.120">
    <property type="entry name" value="Probable tRNA modification gtpase trme, domain 1"/>
    <property type="match status" value="1"/>
</dbReference>
<dbReference type="Gene3D" id="4.10.1250.10">
    <property type="entry name" value="Aminomethyltransferase fragment"/>
    <property type="match status" value="1"/>
</dbReference>
<dbReference type="InterPro" id="IPR006222">
    <property type="entry name" value="GCVT_N"/>
</dbReference>
<dbReference type="GO" id="GO:0008483">
    <property type="term" value="F:transaminase activity"/>
    <property type="evidence" value="ECO:0007669"/>
    <property type="project" value="UniProtKB-KW"/>
</dbReference>
<dbReference type="InterPro" id="IPR028896">
    <property type="entry name" value="GcvT/YgfZ/DmdA"/>
</dbReference>
<dbReference type="InterPro" id="IPR006223">
    <property type="entry name" value="GcvT"/>
</dbReference>
<evidence type="ECO:0000256" key="1">
    <source>
        <dbReference type="ARBA" id="ARBA00008609"/>
    </source>
</evidence>
<organism evidence="10 11">
    <name type="scientific">Marinobacterium nitratireducens</name>
    <dbReference type="NCBI Taxonomy" id="518897"/>
    <lineage>
        <taxon>Bacteria</taxon>
        <taxon>Pseudomonadati</taxon>
        <taxon>Pseudomonadota</taxon>
        <taxon>Gammaproteobacteria</taxon>
        <taxon>Oceanospirillales</taxon>
        <taxon>Oceanospirillaceae</taxon>
        <taxon>Marinobacterium</taxon>
    </lineage>
</organism>
<dbReference type="AlphaFoldDB" id="A0A918DXP9"/>
<keyword evidence="11" id="KW-1185">Reference proteome</keyword>
<dbReference type="EMBL" id="BMLT01000012">
    <property type="protein sequence ID" value="GGO87277.1"/>
    <property type="molecule type" value="Genomic_DNA"/>
</dbReference>
<evidence type="ECO:0000256" key="5">
    <source>
        <dbReference type="ARBA" id="ARBA00031395"/>
    </source>
</evidence>
<evidence type="ECO:0000256" key="3">
    <source>
        <dbReference type="ARBA" id="ARBA00022576"/>
    </source>
</evidence>
<dbReference type="SUPFAM" id="SSF101790">
    <property type="entry name" value="Aminomethyltransferase beta-barrel domain"/>
    <property type="match status" value="1"/>
</dbReference>
<proteinExistence type="inferred from homology"/>
<feature type="domain" description="GCVT N-terminal" evidence="8">
    <location>
        <begin position="14"/>
        <end position="262"/>
    </location>
</feature>
<comment type="catalytic activity">
    <reaction evidence="6">
        <text>N(6)-[(R)-S(8)-aminomethyldihydrolipoyl]-L-lysyl-[protein] + (6S)-5,6,7,8-tetrahydrofolate = N(6)-[(R)-dihydrolipoyl]-L-lysyl-[protein] + (6R)-5,10-methylene-5,6,7,8-tetrahydrofolate + NH4(+)</text>
        <dbReference type="Rhea" id="RHEA:16945"/>
        <dbReference type="Rhea" id="RHEA-COMP:10475"/>
        <dbReference type="Rhea" id="RHEA-COMP:10492"/>
        <dbReference type="ChEBI" id="CHEBI:15636"/>
        <dbReference type="ChEBI" id="CHEBI:28938"/>
        <dbReference type="ChEBI" id="CHEBI:57453"/>
        <dbReference type="ChEBI" id="CHEBI:83100"/>
        <dbReference type="ChEBI" id="CHEBI:83143"/>
        <dbReference type="EC" id="2.1.2.10"/>
    </reaction>
</comment>
<evidence type="ECO:0000313" key="11">
    <source>
        <dbReference type="Proteomes" id="UP000599578"/>
    </source>
</evidence>
<accession>A0A918DXP9</accession>
<dbReference type="Gene3D" id="2.40.30.110">
    <property type="entry name" value="Aminomethyltransferase beta-barrel domains"/>
    <property type="match status" value="1"/>
</dbReference>
<dbReference type="GO" id="GO:0006546">
    <property type="term" value="P:glycine catabolic process"/>
    <property type="evidence" value="ECO:0007669"/>
    <property type="project" value="InterPro"/>
</dbReference>
<dbReference type="NCBIfam" id="NF001567">
    <property type="entry name" value="PRK00389.1"/>
    <property type="match status" value="1"/>
</dbReference>
<dbReference type="GO" id="GO:0004047">
    <property type="term" value="F:aminomethyltransferase activity"/>
    <property type="evidence" value="ECO:0007669"/>
    <property type="project" value="UniProtKB-EC"/>
</dbReference>
<feature type="binding site" evidence="7">
    <location>
        <position position="200"/>
    </location>
    <ligand>
        <name>substrate</name>
    </ligand>
</feature>
<comment type="similarity">
    <text evidence="1">Belongs to the GcvT family.</text>
</comment>